<dbReference type="EMBL" id="JAPFFJ010000008">
    <property type="protein sequence ID" value="KAJ6420858.1"/>
    <property type="molecule type" value="Genomic_DNA"/>
</dbReference>
<reference evidence="2 3" key="1">
    <citation type="journal article" date="2023" name="Int. J. Mol. Sci.">
        <title>De Novo Assembly and Annotation of 11 Diverse Shrub Willow (Salix) Genomes Reveals Novel Gene Organization in Sex-Linked Regions.</title>
        <authorList>
            <person name="Hyden B."/>
            <person name="Feng K."/>
            <person name="Yates T.B."/>
            <person name="Jawdy S."/>
            <person name="Cereghino C."/>
            <person name="Smart L.B."/>
            <person name="Muchero W."/>
        </authorList>
    </citation>
    <scope>NUCLEOTIDE SEQUENCE [LARGE SCALE GENOMIC DNA]</scope>
    <source>
        <tissue evidence="2">Shoot tip</tissue>
    </source>
</reference>
<accession>A0AAD6KCN8</accession>
<feature type="region of interest" description="Disordered" evidence="1">
    <location>
        <begin position="1"/>
        <end position="21"/>
    </location>
</feature>
<feature type="region of interest" description="Disordered" evidence="1">
    <location>
        <begin position="53"/>
        <end position="99"/>
    </location>
</feature>
<gene>
    <name evidence="2" type="ORF">OIU84_028268</name>
</gene>
<proteinExistence type="predicted"/>
<keyword evidence="3" id="KW-1185">Reference proteome</keyword>
<protein>
    <submittedName>
        <fullName evidence="2">Uncharacterized protein</fullName>
    </submittedName>
</protein>
<evidence type="ECO:0000313" key="3">
    <source>
        <dbReference type="Proteomes" id="UP001162972"/>
    </source>
</evidence>
<name>A0AAD6KCN8_9ROSI</name>
<feature type="compositionally biased region" description="Polar residues" evidence="1">
    <location>
        <begin position="1"/>
        <end position="12"/>
    </location>
</feature>
<evidence type="ECO:0000313" key="2">
    <source>
        <dbReference type="EMBL" id="KAJ6420858.1"/>
    </source>
</evidence>
<evidence type="ECO:0000256" key="1">
    <source>
        <dbReference type="SAM" id="MobiDB-lite"/>
    </source>
</evidence>
<dbReference type="AlphaFoldDB" id="A0AAD6KCN8"/>
<comment type="caution">
    <text evidence="2">The sequence shown here is derived from an EMBL/GenBank/DDBJ whole genome shotgun (WGS) entry which is preliminary data.</text>
</comment>
<organism evidence="2 3">
    <name type="scientific">Salix udensis</name>
    <dbReference type="NCBI Taxonomy" id="889485"/>
    <lineage>
        <taxon>Eukaryota</taxon>
        <taxon>Viridiplantae</taxon>
        <taxon>Streptophyta</taxon>
        <taxon>Embryophyta</taxon>
        <taxon>Tracheophyta</taxon>
        <taxon>Spermatophyta</taxon>
        <taxon>Magnoliopsida</taxon>
        <taxon>eudicotyledons</taxon>
        <taxon>Gunneridae</taxon>
        <taxon>Pentapetalae</taxon>
        <taxon>rosids</taxon>
        <taxon>fabids</taxon>
        <taxon>Malpighiales</taxon>
        <taxon>Salicaceae</taxon>
        <taxon>Saliceae</taxon>
        <taxon>Salix</taxon>
    </lineage>
</organism>
<dbReference type="Proteomes" id="UP001162972">
    <property type="component" value="Chromosome 17"/>
</dbReference>
<sequence>MPHVASSNSSQPKDPMDKVAEKVANTMDYPVLKKLADKFKGQLFQATDTTFSSLTEASSRPPRDTYMGPVGYTPASRPESGIPSTSAMNNSERLPPLRGRGRPLESFWNLPTAHAEEEQCWYYQRTLASTMMRSQDGNLSRST</sequence>
<feature type="compositionally biased region" description="Polar residues" evidence="1">
    <location>
        <begin position="82"/>
        <end position="92"/>
    </location>
</feature>